<accession>A0A1T4K317</accession>
<dbReference type="STRING" id="413434.SAMN04488132_101416"/>
<dbReference type="OrthoDB" id="9797716at2"/>
<protein>
    <recommendedName>
        <fullName evidence="3">ArsR family transcriptional regulator</fullName>
    </recommendedName>
</protein>
<dbReference type="Proteomes" id="UP000190888">
    <property type="component" value="Unassembled WGS sequence"/>
</dbReference>
<name>A0A1T4K317_9BACT</name>
<evidence type="ECO:0000313" key="1">
    <source>
        <dbReference type="EMBL" id="SJZ36743.1"/>
    </source>
</evidence>
<keyword evidence="2" id="KW-1185">Reference proteome</keyword>
<reference evidence="1 2" key="1">
    <citation type="submission" date="2017-02" db="EMBL/GenBank/DDBJ databases">
        <authorList>
            <person name="Peterson S.W."/>
        </authorList>
    </citation>
    <scope>NUCLEOTIDE SEQUENCE [LARGE SCALE GENOMIC DNA]</scope>
    <source>
        <strain evidence="1 2">DSM 22335</strain>
    </source>
</reference>
<proteinExistence type="predicted"/>
<dbReference type="EMBL" id="FUWH01000001">
    <property type="protein sequence ID" value="SJZ36743.1"/>
    <property type="molecule type" value="Genomic_DNA"/>
</dbReference>
<sequence>MNRNTLVIPAKKCYDHLGGKLGTLLLNSFIEKGWIAATDTSDAHFYVTEKGVEAFTRMGVDLSRIKQETVGALA</sequence>
<gene>
    <name evidence="1" type="ORF">SAMN04488132_101416</name>
</gene>
<dbReference type="AlphaFoldDB" id="A0A1T4K317"/>
<dbReference type="RefSeq" id="WP_078829756.1">
    <property type="nucleotide sequence ID" value="NZ_FUWH01000001.1"/>
</dbReference>
<evidence type="ECO:0008006" key="3">
    <source>
        <dbReference type="Google" id="ProtNLM"/>
    </source>
</evidence>
<evidence type="ECO:0000313" key="2">
    <source>
        <dbReference type="Proteomes" id="UP000190888"/>
    </source>
</evidence>
<organism evidence="1 2">
    <name type="scientific">Sediminibacterium ginsengisoli</name>
    <dbReference type="NCBI Taxonomy" id="413434"/>
    <lineage>
        <taxon>Bacteria</taxon>
        <taxon>Pseudomonadati</taxon>
        <taxon>Bacteroidota</taxon>
        <taxon>Chitinophagia</taxon>
        <taxon>Chitinophagales</taxon>
        <taxon>Chitinophagaceae</taxon>
        <taxon>Sediminibacterium</taxon>
    </lineage>
</organism>